<dbReference type="GO" id="GO:0004475">
    <property type="term" value="F:mannose-1-phosphate guanylyltransferase (GTP) activity"/>
    <property type="evidence" value="ECO:0007669"/>
    <property type="project" value="UniProtKB-EC"/>
</dbReference>
<evidence type="ECO:0000256" key="1">
    <source>
        <dbReference type="ARBA" id="ARBA00006115"/>
    </source>
</evidence>
<dbReference type="Pfam" id="PF01050">
    <property type="entry name" value="MannoseP_isomer"/>
    <property type="match status" value="1"/>
</dbReference>
<dbReference type="GO" id="GO:0016853">
    <property type="term" value="F:isomerase activity"/>
    <property type="evidence" value="ECO:0007669"/>
    <property type="project" value="UniProtKB-KW"/>
</dbReference>
<dbReference type="PROSITE" id="PS50042">
    <property type="entry name" value="CNMP_BINDING_3"/>
    <property type="match status" value="1"/>
</dbReference>
<keyword evidence="4 10" id="KW-0548">Nucleotidyltransferase</keyword>
<keyword evidence="10" id="KW-0413">Isomerase</keyword>
<feature type="domain" description="Cyclic nucleotide-binding" evidence="9">
    <location>
        <begin position="437"/>
        <end position="486"/>
    </location>
</feature>
<dbReference type="Pfam" id="PF00483">
    <property type="entry name" value="NTP_transferase"/>
    <property type="match status" value="1"/>
</dbReference>
<accession>A0A841L4M9</accession>
<reference evidence="10 11" key="1">
    <citation type="submission" date="2020-08" db="EMBL/GenBank/DDBJ databases">
        <title>Genomic Encyclopedia of Type Strains, Phase IV (KMG-IV): sequencing the most valuable type-strain genomes for metagenomic binning, comparative biology and taxonomic classification.</title>
        <authorList>
            <person name="Goeker M."/>
        </authorList>
    </citation>
    <scope>NUCLEOTIDE SEQUENCE [LARGE SCALE GENOMIC DNA]</scope>
    <source>
        <strain evidence="10 11">DSM 102189</strain>
    </source>
</reference>
<dbReference type="InterPro" id="IPR001538">
    <property type="entry name" value="Man6P_isomerase-2_C"/>
</dbReference>
<keyword evidence="11" id="KW-1185">Reference proteome</keyword>
<dbReference type="InterPro" id="IPR011051">
    <property type="entry name" value="RmlC_Cupin_sf"/>
</dbReference>
<dbReference type="SUPFAM" id="SSF53448">
    <property type="entry name" value="Nucleotide-diphospho-sugar transferases"/>
    <property type="match status" value="1"/>
</dbReference>
<keyword evidence="6" id="KW-0342">GTP-binding</keyword>
<dbReference type="Gene3D" id="2.60.120.10">
    <property type="entry name" value="Jelly Rolls"/>
    <property type="match status" value="1"/>
</dbReference>
<dbReference type="Proteomes" id="UP000538147">
    <property type="component" value="Unassembled WGS sequence"/>
</dbReference>
<dbReference type="InterPro" id="IPR005835">
    <property type="entry name" value="NTP_transferase_dom"/>
</dbReference>
<evidence type="ECO:0000313" key="10">
    <source>
        <dbReference type="EMBL" id="MBB6227809.1"/>
    </source>
</evidence>
<dbReference type="EMBL" id="JACIIV010000013">
    <property type="protein sequence ID" value="MBB6227809.1"/>
    <property type="molecule type" value="Genomic_DNA"/>
</dbReference>
<dbReference type="InterPro" id="IPR000595">
    <property type="entry name" value="cNMP-bd_dom"/>
</dbReference>
<dbReference type="InterPro" id="IPR029044">
    <property type="entry name" value="Nucleotide-diphossugar_trans"/>
</dbReference>
<dbReference type="CDD" id="cd02509">
    <property type="entry name" value="GDP-M1P_Guanylyltransferase"/>
    <property type="match status" value="1"/>
</dbReference>
<dbReference type="InterPro" id="IPR051161">
    <property type="entry name" value="Mannose-6P_isomerase_type2"/>
</dbReference>
<protein>
    <recommendedName>
        <fullName evidence="2">mannose-1-phosphate guanylyltransferase</fullName>
        <ecNumber evidence="2">2.7.7.13</ecNumber>
    </recommendedName>
</protein>
<dbReference type="GO" id="GO:0005525">
    <property type="term" value="F:GTP binding"/>
    <property type="evidence" value="ECO:0007669"/>
    <property type="project" value="UniProtKB-KW"/>
</dbReference>
<comment type="catalytic activity">
    <reaction evidence="7">
        <text>alpha-D-mannose 1-phosphate + GTP + H(+) = GDP-alpha-D-mannose + diphosphate</text>
        <dbReference type="Rhea" id="RHEA:15229"/>
        <dbReference type="ChEBI" id="CHEBI:15378"/>
        <dbReference type="ChEBI" id="CHEBI:33019"/>
        <dbReference type="ChEBI" id="CHEBI:37565"/>
        <dbReference type="ChEBI" id="CHEBI:57527"/>
        <dbReference type="ChEBI" id="CHEBI:58409"/>
        <dbReference type="EC" id="2.7.7.13"/>
    </reaction>
</comment>
<dbReference type="Gene3D" id="3.90.550.10">
    <property type="entry name" value="Spore Coat Polysaccharide Biosynthesis Protein SpsA, Chain A"/>
    <property type="match status" value="1"/>
</dbReference>
<gene>
    <name evidence="10" type="ORF">FHS79_001990</name>
</gene>
<evidence type="ECO:0000256" key="6">
    <source>
        <dbReference type="ARBA" id="ARBA00023134"/>
    </source>
</evidence>
<dbReference type="AlphaFoldDB" id="A0A841L4M9"/>
<evidence type="ECO:0000256" key="3">
    <source>
        <dbReference type="ARBA" id="ARBA00022679"/>
    </source>
</evidence>
<evidence type="ECO:0000256" key="7">
    <source>
        <dbReference type="ARBA" id="ARBA00047343"/>
    </source>
</evidence>
<evidence type="ECO:0000256" key="5">
    <source>
        <dbReference type="ARBA" id="ARBA00022741"/>
    </source>
</evidence>
<dbReference type="SUPFAM" id="SSF51182">
    <property type="entry name" value="RmlC-like cupins"/>
    <property type="match status" value="1"/>
</dbReference>
<dbReference type="RefSeq" id="WP_184199055.1">
    <property type="nucleotide sequence ID" value="NZ_JACIIV010000013.1"/>
</dbReference>
<name>A0A841L4M9_9SPHN</name>
<evidence type="ECO:0000259" key="9">
    <source>
        <dbReference type="PROSITE" id="PS50042"/>
    </source>
</evidence>
<dbReference type="InterPro" id="IPR049577">
    <property type="entry name" value="GMPP_N"/>
</dbReference>
<keyword evidence="3 10" id="KW-0808">Transferase</keyword>
<evidence type="ECO:0000256" key="4">
    <source>
        <dbReference type="ARBA" id="ARBA00022695"/>
    </source>
</evidence>
<dbReference type="PANTHER" id="PTHR46390:SF1">
    <property type="entry name" value="MANNOSE-1-PHOSPHATE GUANYLYLTRANSFERASE"/>
    <property type="match status" value="1"/>
</dbReference>
<proteinExistence type="inferred from homology"/>
<evidence type="ECO:0000313" key="11">
    <source>
        <dbReference type="Proteomes" id="UP000538147"/>
    </source>
</evidence>
<keyword evidence="5" id="KW-0547">Nucleotide-binding</keyword>
<evidence type="ECO:0000256" key="8">
    <source>
        <dbReference type="RuleBase" id="RU004190"/>
    </source>
</evidence>
<dbReference type="PANTHER" id="PTHR46390">
    <property type="entry name" value="MANNOSE-1-PHOSPHATE GUANYLYLTRANSFERASE"/>
    <property type="match status" value="1"/>
</dbReference>
<dbReference type="InterPro" id="IPR006375">
    <property type="entry name" value="Man1P_GuaTrfase/Man6P_Isoase"/>
</dbReference>
<dbReference type="GO" id="GO:0009298">
    <property type="term" value="P:GDP-mannose biosynthetic process"/>
    <property type="evidence" value="ECO:0007669"/>
    <property type="project" value="TreeGrafter"/>
</dbReference>
<dbReference type="NCBIfam" id="TIGR01479">
    <property type="entry name" value="GMP_PMI"/>
    <property type="match status" value="1"/>
</dbReference>
<dbReference type="GO" id="GO:0000271">
    <property type="term" value="P:polysaccharide biosynthetic process"/>
    <property type="evidence" value="ECO:0007669"/>
    <property type="project" value="InterPro"/>
</dbReference>
<comment type="similarity">
    <text evidence="1 8">Belongs to the mannose-6-phosphate isomerase type 2 family.</text>
</comment>
<dbReference type="EC" id="2.7.7.13" evidence="2"/>
<dbReference type="CDD" id="cd02213">
    <property type="entry name" value="cupin_PMI_typeII_C"/>
    <property type="match status" value="1"/>
</dbReference>
<dbReference type="InterPro" id="IPR014710">
    <property type="entry name" value="RmlC-like_jellyroll"/>
</dbReference>
<organism evidence="10 11">
    <name type="scientific">Polymorphobacter multimanifer</name>
    <dbReference type="NCBI Taxonomy" id="1070431"/>
    <lineage>
        <taxon>Bacteria</taxon>
        <taxon>Pseudomonadati</taxon>
        <taxon>Pseudomonadota</taxon>
        <taxon>Alphaproteobacteria</taxon>
        <taxon>Sphingomonadales</taxon>
        <taxon>Sphingosinicellaceae</taxon>
        <taxon>Polymorphobacter</taxon>
    </lineage>
</organism>
<comment type="caution">
    <text evidence="10">The sequence shown here is derived from an EMBL/GenBank/DDBJ whole genome shotgun (WGS) entry which is preliminary data.</text>
</comment>
<sequence length="486" mass="52983">MSSLTSVTASPIHPVILCGGAGTRLWPTSRRAQPKQFSLIVDGHSLFQHAVKLVDGEGFSPPLAIVGTGQRFRVLEQLARIECAAGEIIVEPDARNTAPAVLAAALTLGAGNPDAVMLVLPSDHRIADIAAFRSAVAAAEPRARAGDLVTFGIRPTRPETGYGYLELATPAARDAESPQDLLRFVEKPDAARAEAMLQGGVHLWNAGIFLMSARSVIAAFQTHAPEIYQAVRESVADANSDHYFLHLGKPGWMKADNISIDYAIMEKASNMAVMPFAGRWSDLGDWASVWRDSDEDEDGNVIEGDALAFGCTGTLLRSEVSDQMLVGLNLDEMIVIATADAVLVAPRGSSQQVGRVVSQLRLLDRPQADGGRRDHRPWGWYESIAVRNGFQVKQIVVEPHQALSLQSHNQRAEHWIILAGTARVTVDEMVRELVPGDYVFIPVGAIHRLENHHDEPIMMVELQIGDYLGEDDIVRYSDRYARTEAV</sequence>
<evidence type="ECO:0000256" key="2">
    <source>
        <dbReference type="ARBA" id="ARBA00012387"/>
    </source>
</evidence>